<keyword evidence="2" id="KW-1185">Reference proteome</keyword>
<protein>
    <submittedName>
        <fullName evidence="1">Uncharacterized protein</fullName>
    </submittedName>
</protein>
<dbReference type="AlphaFoldDB" id="A0AA36HI31"/>
<gene>
    <name evidence="1" type="ORF">CYNAS_LOCUS22266</name>
</gene>
<dbReference type="InterPro" id="IPR052220">
    <property type="entry name" value="METTL25"/>
</dbReference>
<evidence type="ECO:0000313" key="1">
    <source>
        <dbReference type="EMBL" id="CAJ0610283.1"/>
    </source>
</evidence>
<dbReference type="Proteomes" id="UP001176961">
    <property type="component" value="Unassembled WGS sequence"/>
</dbReference>
<reference evidence="1" key="1">
    <citation type="submission" date="2023-07" db="EMBL/GenBank/DDBJ databases">
        <authorList>
            <consortium name="CYATHOMIX"/>
        </authorList>
    </citation>
    <scope>NUCLEOTIDE SEQUENCE</scope>
    <source>
        <strain evidence="1">N/A</strain>
    </source>
</reference>
<proteinExistence type="predicted"/>
<dbReference type="PANTHER" id="PTHR12496:SF2">
    <property type="entry name" value="METHYLTRANSFERASE-LIKE PROTEIN 25B"/>
    <property type="match status" value="1"/>
</dbReference>
<dbReference type="PANTHER" id="PTHR12496">
    <property type="entry name" value="CGI-41 METHYLTRANSFERASE"/>
    <property type="match status" value="1"/>
</dbReference>
<accession>A0AA36HI31</accession>
<organism evidence="1 2">
    <name type="scientific">Cylicocyclus nassatus</name>
    <name type="common">Nematode worm</name>
    <dbReference type="NCBI Taxonomy" id="53992"/>
    <lineage>
        <taxon>Eukaryota</taxon>
        <taxon>Metazoa</taxon>
        <taxon>Ecdysozoa</taxon>
        <taxon>Nematoda</taxon>
        <taxon>Chromadorea</taxon>
        <taxon>Rhabditida</taxon>
        <taxon>Rhabditina</taxon>
        <taxon>Rhabditomorpha</taxon>
        <taxon>Strongyloidea</taxon>
        <taxon>Strongylidae</taxon>
        <taxon>Cylicocyclus</taxon>
    </lineage>
</organism>
<dbReference type="EMBL" id="CATQJL010000326">
    <property type="protein sequence ID" value="CAJ0610283.1"/>
    <property type="molecule type" value="Genomic_DNA"/>
</dbReference>
<feature type="non-terminal residue" evidence="1">
    <location>
        <position position="1"/>
    </location>
</feature>
<name>A0AA36HI31_CYLNA</name>
<comment type="caution">
    <text evidence="1">The sequence shown here is derived from an EMBL/GenBank/DDBJ whole genome shotgun (WGS) entry which is preliminary data.</text>
</comment>
<evidence type="ECO:0000313" key="2">
    <source>
        <dbReference type="Proteomes" id="UP001176961"/>
    </source>
</evidence>
<sequence>MLFLKLTLSYLCSVRNLSDEDEFLQMESFFDFILNEYSWLIDSYMINYFIDDLWNRLPNSWRCALDNVEPEDCICLVDVTVPPRKVLPLSLTCLRILMRCLPSREAVETPGQVAEACGIENASHADFAAITSRENWRTKLKPKKQYEIDRIVTTIDLLRKDSSGPSFNTVIDIGAGMGHLT</sequence>